<keyword evidence="2" id="KW-1185">Reference proteome</keyword>
<evidence type="ECO:0000313" key="2">
    <source>
        <dbReference type="Proteomes" id="UP000595437"/>
    </source>
</evidence>
<proteinExistence type="predicted"/>
<dbReference type="Proteomes" id="UP000595437">
    <property type="component" value="Chromosome 2"/>
</dbReference>
<reference evidence="2" key="1">
    <citation type="submission" date="2021-01" db="EMBL/GenBank/DDBJ databases">
        <title>Caligus Genome Assembly.</title>
        <authorList>
            <person name="Gallardo-Escarate C."/>
        </authorList>
    </citation>
    <scope>NUCLEOTIDE SEQUENCE [LARGE SCALE GENOMIC DNA]</scope>
</reference>
<dbReference type="EMBL" id="CP045891">
    <property type="protein sequence ID" value="QQP58456.1"/>
    <property type="molecule type" value="Genomic_DNA"/>
</dbReference>
<gene>
    <name evidence="1" type="ORF">FKW44_003780</name>
</gene>
<accession>A0A7T8KM46</accession>
<sequence length="71" mass="8499">SSYTSLGFVRLEEKVLQALLFLKKQMKELSLPFECHLQRLTIWKSMFQIYYSPDQPNISFICYWIFKGDSL</sequence>
<dbReference type="AlphaFoldDB" id="A0A7T8KM46"/>
<feature type="non-terminal residue" evidence="1">
    <location>
        <position position="1"/>
    </location>
</feature>
<evidence type="ECO:0000313" key="1">
    <source>
        <dbReference type="EMBL" id="QQP58456.1"/>
    </source>
</evidence>
<protein>
    <submittedName>
        <fullName evidence="1">Uncharacterized protein</fullName>
    </submittedName>
</protein>
<organism evidence="1 2">
    <name type="scientific">Caligus rogercresseyi</name>
    <name type="common">Sea louse</name>
    <dbReference type="NCBI Taxonomy" id="217165"/>
    <lineage>
        <taxon>Eukaryota</taxon>
        <taxon>Metazoa</taxon>
        <taxon>Ecdysozoa</taxon>
        <taxon>Arthropoda</taxon>
        <taxon>Crustacea</taxon>
        <taxon>Multicrustacea</taxon>
        <taxon>Hexanauplia</taxon>
        <taxon>Copepoda</taxon>
        <taxon>Siphonostomatoida</taxon>
        <taxon>Caligidae</taxon>
        <taxon>Caligus</taxon>
    </lineage>
</organism>
<name>A0A7T8KM46_CALRO</name>